<dbReference type="RefSeq" id="WP_104428891.1">
    <property type="nucleotide sequence ID" value="NZ_PTIZ01000005.1"/>
</dbReference>
<accession>A0A2S6HE42</accession>
<proteinExistence type="predicted"/>
<evidence type="ECO:0008006" key="3">
    <source>
        <dbReference type="Google" id="ProtNLM"/>
    </source>
</evidence>
<dbReference type="AlphaFoldDB" id="A0A2S6HE42"/>
<gene>
    <name evidence="1" type="ORF">B0F87_105132</name>
</gene>
<dbReference type="Proteomes" id="UP000240010">
    <property type="component" value="Unassembled WGS sequence"/>
</dbReference>
<sequence length="314" mass="36669">MNNMPLSELFGFLKHPDTIEFDGGSIEPTDSFKDGLKYIEKNENRDGYIYPPQVTSSTQAIDFETGQLGESQAVPNSTRPSPVFSLPASHILHIENPLDKENIRSEDAGLLIHLLGFIFGTRLQFSDWSFDGKVPTKYKNYLFYSQDVLSHFISHVYQQWKTLNPAQRKYYINILYMHGKAKSCDWEWDEFLYQYMVFDAIYKFYVMLSNRKIEGGHSNRIKGLCEYFNIRYEPDRIEKIKNLRNDLFHEALWYKGTPGLQKMQSDSHLIPKCLERLNSQLIVAIIGYKNNYSMSASWSDLNFRGEAFDKFNFS</sequence>
<protein>
    <recommendedName>
        <fullName evidence="3">Apea-like HEPN domain-containing protein</fullName>
    </recommendedName>
</protein>
<evidence type="ECO:0000313" key="1">
    <source>
        <dbReference type="EMBL" id="PPK75663.1"/>
    </source>
</evidence>
<evidence type="ECO:0000313" key="2">
    <source>
        <dbReference type="Proteomes" id="UP000240010"/>
    </source>
</evidence>
<name>A0A2S6HE42_9GAMM</name>
<comment type="caution">
    <text evidence="1">The sequence shown here is derived from an EMBL/GenBank/DDBJ whole genome shotgun (WGS) entry which is preliminary data.</text>
</comment>
<reference evidence="1 2" key="1">
    <citation type="submission" date="2018-02" db="EMBL/GenBank/DDBJ databases">
        <title>Subsurface microbial communities from deep shales in Ohio and West Virginia, USA.</title>
        <authorList>
            <person name="Wrighton K."/>
        </authorList>
    </citation>
    <scope>NUCLEOTIDE SEQUENCE [LARGE SCALE GENOMIC DNA]</scope>
    <source>
        <strain evidence="1 2">OWC-DMM</strain>
    </source>
</reference>
<organism evidence="1 2">
    <name type="scientific">Methylobacter tundripaludum</name>
    <dbReference type="NCBI Taxonomy" id="173365"/>
    <lineage>
        <taxon>Bacteria</taxon>
        <taxon>Pseudomonadati</taxon>
        <taxon>Pseudomonadota</taxon>
        <taxon>Gammaproteobacteria</taxon>
        <taxon>Methylococcales</taxon>
        <taxon>Methylococcaceae</taxon>
        <taxon>Methylobacter</taxon>
    </lineage>
</organism>
<dbReference type="EMBL" id="PTIZ01000005">
    <property type="protein sequence ID" value="PPK75663.1"/>
    <property type="molecule type" value="Genomic_DNA"/>
</dbReference>